<dbReference type="InterPro" id="IPR050695">
    <property type="entry name" value="N-acetylmuramoyl_amidase_3"/>
</dbReference>
<organism evidence="4 5">
    <name type="scientific">Lysinibacillus pakistanensis</name>
    <dbReference type="NCBI Taxonomy" id="759811"/>
    <lineage>
        <taxon>Bacteria</taxon>
        <taxon>Bacillati</taxon>
        <taxon>Bacillota</taxon>
        <taxon>Bacilli</taxon>
        <taxon>Bacillales</taxon>
        <taxon>Bacillaceae</taxon>
        <taxon>Lysinibacillus</taxon>
    </lineage>
</organism>
<dbReference type="PANTHER" id="PTHR30404:SF0">
    <property type="entry name" value="N-ACETYLMURAMOYL-L-ALANINE AMIDASE AMIC"/>
    <property type="match status" value="1"/>
</dbReference>
<dbReference type="CDD" id="cd02696">
    <property type="entry name" value="MurNAc-LAA"/>
    <property type="match status" value="1"/>
</dbReference>
<dbReference type="SUPFAM" id="SSF53187">
    <property type="entry name" value="Zn-dependent exopeptidases"/>
    <property type="match status" value="1"/>
</dbReference>
<dbReference type="EMBL" id="CP045836">
    <property type="protein sequence ID" value="QGG54075.1"/>
    <property type="molecule type" value="Genomic_DNA"/>
</dbReference>
<gene>
    <name evidence="3" type="ORF">GDS87_24455</name>
    <name evidence="4" type="ORF">GDS87_24735</name>
</gene>
<feature type="domain" description="MurNAc-LAA" evidence="2">
    <location>
        <begin position="48"/>
        <end position="168"/>
    </location>
</feature>
<keyword evidence="4" id="KW-0614">Plasmid</keyword>
<dbReference type="Gene3D" id="3.40.630.40">
    <property type="entry name" value="Zn-dependent exopeptidases"/>
    <property type="match status" value="1"/>
</dbReference>
<dbReference type="InterPro" id="IPR002508">
    <property type="entry name" value="MurNAc-LAA_cat"/>
</dbReference>
<dbReference type="Proteomes" id="UP000373269">
    <property type="component" value="Plasmid unnamed"/>
</dbReference>
<keyword evidence="1" id="KW-0378">Hydrolase</keyword>
<evidence type="ECO:0000313" key="3">
    <source>
        <dbReference type="EMBL" id="QGG54075.1"/>
    </source>
</evidence>
<protein>
    <submittedName>
        <fullName evidence="4">N-acetylmuramoyl-L-alanine amidase</fullName>
    </submittedName>
</protein>
<dbReference type="Pfam" id="PF01520">
    <property type="entry name" value="Amidase_3"/>
    <property type="match status" value="1"/>
</dbReference>
<proteinExistence type="predicted"/>
<dbReference type="EMBL" id="CP045836">
    <property type="protein sequence ID" value="QGG54130.1"/>
    <property type="molecule type" value="Genomic_DNA"/>
</dbReference>
<name>A0ABX6DKZ6_9BACI</name>
<dbReference type="PANTHER" id="PTHR30404">
    <property type="entry name" value="N-ACETYLMURAMOYL-L-ALANINE AMIDASE"/>
    <property type="match status" value="1"/>
</dbReference>
<evidence type="ECO:0000313" key="5">
    <source>
        <dbReference type="Proteomes" id="UP000373269"/>
    </source>
</evidence>
<evidence type="ECO:0000256" key="1">
    <source>
        <dbReference type="ARBA" id="ARBA00022801"/>
    </source>
</evidence>
<dbReference type="SMART" id="SM00646">
    <property type="entry name" value="Ami_3"/>
    <property type="match status" value="1"/>
</dbReference>
<accession>A0ABX6DKZ6</accession>
<keyword evidence="5" id="KW-1185">Reference proteome</keyword>
<geneLocation type="plasmid" evidence="4 5">
    <name>unnamed</name>
</geneLocation>
<sequence length="174" mass="19538">MVKDGVEFYEGVNNRDNVKRIMRALVDSGLECVELCPSWIDTPLSERCKRANTWAEDREAVLISIHSNAAGNGRDWHAASGIDTFVYTKASSKSKTLAKITQDRLMEYLGHLTKDRGVKARNFAILRGTNMPAILVEGGFHTNEIEVKRMLTEDWKKAFTKAIVSACVQYNNSL</sequence>
<reference evidence="4 5" key="1">
    <citation type="submission" date="2019-11" db="EMBL/GenBank/DDBJ databases">
        <title>Whole Genome Sequencing and Comparative Genomic Analyses of Lysinibacillus pakistanensis LZH-9, a Halotolerant Strain with Excellent COD Removal Capability.</title>
        <authorList>
            <person name="Zhou H."/>
        </authorList>
    </citation>
    <scope>NUCLEOTIDE SEQUENCE [LARGE SCALE GENOMIC DNA]</scope>
    <source>
        <strain evidence="4 5">LZH-9</strain>
        <plasmid evidence="4 5">unnamed</plasmid>
    </source>
</reference>
<evidence type="ECO:0000259" key="2">
    <source>
        <dbReference type="SMART" id="SM00646"/>
    </source>
</evidence>
<evidence type="ECO:0000313" key="4">
    <source>
        <dbReference type="EMBL" id="QGG54130.1"/>
    </source>
</evidence>